<evidence type="ECO:0000313" key="2">
    <source>
        <dbReference type="EMBL" id="EAJ1077549.1"/>
    </source>
</evidence>
<dbReference type="Proteomes" id="UP000409545">
    <property type="component" value="Unassembled WGS sequence"/>
</dbReference>
<organism evidence="1 14">
    <name type="scientific">Campylobacter coli</name>
    <dbReference type="NCBI Taxonomy" id="195"/>
    <lineage>
        <taxon>Bacteria</taxon>
        <taxon>Pseudomonadati</taxon>
        <taxon>Campylobacterota</taxon>
        <taxon>Epsilonproteobacteria</taxon>
        <taxon>Campylobacterales</taxon>
        <taxon>Campylobacteraceae</taxon>
        <taxon>Campylobacter</taxon>
    </lineage>
</organism>
<evidence type="ECO:0000313" key="8">
    <source>
        <dbReference type="Proteomes" id="UP000352088"/>
    </source>
</evidence>
<proteinExistence type="predicted"/>
<evidence type="ECO:0000313" key="9">
    <source>
        <dbReference type="Proteomes" id="UP000365807"/>
    </source>
</evidence>
<evidence type="ECO:0000313" key="1">
    <source>
        <dbReference type="EMBL" id="EAH8156872.1"/>
    </source>
</evidence>
<evidence type="ECO:0000313" key="10">
    <source>
        <dbReference type="Proteomes" id="UP000382436"/>
    </source>
</evidence>
<dbReference type="Proteomes" id="UP000557830">
    <property type="component" value="Unassembled WGS sequence"/>
</dbReference>
<reference evidence="1 14" key="2">
    <citation type="submission" date="2019-01" db="EMBL/GenBank/DDBJ databases">
        <authorList>
            <consortium name="PulseNet: The National Subtyping Network for Foodborne Disease Surveillance"/>
            <person name="Tarr C.L."/>
            <person name="Trees E."/>
            <person name="Katz L.S."/>
            <person name="Carleton-Romer H.A."/>
            <person name="Stroika S."/>
            <person name="Kucerova Z."/>
            <person name="Roache K.F."/>
            <person name="Sabol A.L."/>
            <person name="Besser J."/>
            <person name="Gerner-Smidt P."/>
        </authorList>
    </citation>
    <scope>NUCLEOTIDE SEQUENCE [LARGE SCALE GENOMIC DNA]</scope>
    <source>
        <strain evidence="3 10">PNUSAC001435</strain>
        <strain evidence="1 14">PNUSAC007828</strain>
    </source>
</reference>
<dbReference type="EMBL" id="AACBVJ010000008">
    <property type="protein sequence ID" value="EAJ9197536.1"/>
    <property type="molecule type" value="Genomic_DNA"/>
</dbReference>
<evidence type="ECO:0000313" key="13">
    <source>
        <dbReference type="Proteomes" id="UP000557830"/>
    </source>
</evidence>
<dbReference type="EMBL" id="AABKAB010000004">
    <property type="protein sequence ID" value="EAH8156872.1"/>
    <property type="molecule type" value="Genomic_DNA"/>
</dbReference>
<evidence type="ECO:0000313" key="11">
    <source>
        <dbReference type="Proteomes" id="UP000409545"/>
    </source>
</evidence>
<evidence type="ECO:0000313" key="5">
    <source>
        <dbReference type="EMBL" id="EAK5103467.1"/>
    </source>
</evidence>
<protein>
    <submittedName>
        <fullName evidence="1">tRNA threonylcarbamoyladenosine biosynthesis protein TsaB</fullName>
    </submittedName>
</protein>
<dbReference type="Proteomes" id="UP000365807">
    <property type="component" value="Unassembled WGS sequence"/>
</dbReference>
<name>A0A5Z1U760_CAMCO</name>
<dbReference type="Proteomes" id="UP000352088">
    <property type="component" value="Unassembled WGS sequence"/>
</dbReference>
<evidence type="ECO:0000313" key="3">
    <source>
        <dbReference type="EMBL" id="EAJ9197536.1"/>
    </source>
</evidence>
<evidence type="ECO:0000313" key="4">
    <source>
        <dbReference type="EMBL" id="EAK4358381.1"/>
    </source>
</evidence>
<sequence>MLNALSKPLMIGIYQDDKLVKSIESEEKASEFVPKILKILLKEFSFDELIYANGPGSYMGIKISYVSLRTLSIVKNIPLFAISAFELNNNQPIAAHKNMCFVKKEDEIILEENTAGEFFLPPNLSKLNKKDDNLPFYFLSAI</sequence>
<dbReference type="Proteomes" id="UP000576616">
    <property type="component" value="Unassembled WGS sequence"/>
</dbReference>
<evidence type="ECO:0000313" key="6">
    <source>
        <dbReference type="EMBL" id="EAL6851289.1"/>
    </source>
</evidence>
<evidence type="ECO:0000313" key="12">
    <source>
        <dbReference type="Proteomes" id="UP000411403"/>
    </source>
</evidence>
<dbReference type="EMBL" id="AABUYW010000017">
    <property type="protein sequence ID" value="EAJ1077549.1"/>
    <property type="molecule type" value="Genomic_DNA"/>
</dbReference>
<dbReference type="Proteomes" id="UP000382436">
    <property type="component" value="Unassembled WGS sequence"/>
</dbReference>
<dbReference type="RefSeq" id="WP_002778658.1">
    <property type="nucleotide sequence ID" value="NZ_AANORL020000012.1"/>
</dbReference>
<accession>A0A5Z1U760</accession>
<dbReference type="Proteomes" id="UP000411403">
    <property type="component" value="Unassembled WGS sequence"/>
</dbReference>
<dbReference type="EMBL" id="AACGUZ010000005">
    <property type="protein sequence ID" value="EAK5103467.1"/>
    <property type="molecule type" value="Genomic_DNA"/>
</dbReference>
<dbReference type="EMBL" id="AACGFG010000006">
    <property type="protein sequence ID" value="EAK4358381.1"/>
    <property type="molecule type" value="Genomic_DNA"/>
</dbReference>
<dbReference type="Gene3D" id="3.30.420.40">
    <property type="match status" value="1"/>
</dbReference>
<dbReference type="SUPFAM" id="SSF53067">
    <property type="entry name" value="Actin-like ATPase domain"/>
    <property type="match status" value="1"/>
</dbReference>
<comment type="caution">
    <text evidence="1">The sequence shown here is derived from an EMBL/GenBank/DDBJ whole genome shotgun (WGS) entry which is preliminary data.</text>
</comment>
<evidence type="ECO:0000313" key="14">
    <source>
        <dbReference type="Proteomes" id="UP000576616"/>
    </source>
</evidence>
<dbReference type="AlphaFoldDB" id="A0A5Z1U760"/>
<gene>
    <name evidence="5" type="ORF">B9Q54_04205</name>
    <name evidence="2" type="ORF">BU953_08065</name>
    <name evidence="3" type="ORF">BZ274_04990</name>
    <name evidence="4" type="ORF">C6T04_05555</name>
    <name evidence="6" type="ORF">DSX26_07450</name>
    <name evidence="7" type="ORF">DYU70_07195</name>
    <name evidence="1" type="ORF">ES716_02840</name>
</gene>
<dbReference type="EMBL" id="AACSIE010000006">
    <property type="protein sequence ID" value="EAL9204934.1"/>
    <property type="molecule type" value="Genomic_DNA"/>
</dbReference>
<dbReference type="InterPro" id="IPR043129">
    <property type="entry name" value="ATPase_NBD"/>
</dbReference>
<dbReference type="EMBL" id="AACQHW010000007">
    <property type="protein sequence ID" value="EAL6851289.1"/>
    <property type="molecule type" value="Genomic_DNA"/>
</dbReference>
<reference evidence="11 13" key="1">
    <citation type="submission" date="2018-05" db="EMBL/GenBank/DDBJ databases">
        <authorList>
            <consortium name="NARMS: The National Antimicrobial Resistance Monitoring System"/>
        </authorList>
    </citation>
    <scope>NUCLEOTIDE SEQUENCE [LARGE SCALE GENOMIC DNA]</scope>
    <source>
        <strain evidence="7 12">CVM N17C171</strain>
        <strain evidence="6 8">CVM N17C548</strain>
        <strain evidence="4 9">FSIS11807978</strain>
        <strain evidence="2 13">FSIS1609200</strain>
        <strain evidence="5 11">FSIS1711007</strain>
    </source>
</reference>
<evidence type="ECO:0000313" key="7">
    <source>
        <dbReference type="EMBL" id="EAL9204934.1"/>
    </source>
</evidence>